<keyword evidence="9" id="KW-1185">Reference proteome</keyword>
<name>A0A9N9W0C2_9HYPO</name>
<feature type="compositionally biased region" description="Polar residues" evidence="6">
    <location>
        <begin position="10"/>
        <end position="19"/>
    </location>
</feature>
<keyword evidence="3" id="KW-0805">Transcription regulation</keyword>
<evidence type="ECO:0000256" key="5">
    <source>
        <dbReference type="ARBA" id="ARBA00023242"/>
    </source>
</evidence>
<dbReference type="PROSITE" id="PS50048">
    <property type="entry name" value="ZN2_CY6_FUNGAL_2"/>
    <property type="match status" value="1"/>
</dbReference>
<dbReference type="GO" id="GO:0008270">
    <property type="term" value="F:zinc ion binding"/>
    <property type="evidence" value="ECO:0007669"/>
    <property type="project" value="InterPro"/>
</dbReference>
<evidence type="ECO:0000256" key="2">
    <source>
        <dbReference type="ARBA" id="ARBA00022723"/>
    </source>
</evidence>
<dbReference type="GO" id="GO:0003677">
    <property type="term" value="F:DNA binding"/>
    <property type="evidence" value="ECO:0007669"/>
    <property type="project" value="InterPro"/>
</dbReference>
<evidence type="ECO:0000256" key="6">
    <source>
        <dbReference type="SAM" id="MobiDB-lite"/>
    </source>
</evidence>
<feature type="compositionally biased region" description="Pro residues" evidence="6">
    <location>
        <begin position="23"/>
        <end position="50"/>
    </location>
</feature>
<organism evidence="8 9">
    <name type="scientific">Clonostachys solani</name>
    <dbReference type="NCBI Taxonomy" id="160281"/>
    <lineage>
        <taxon>Eukaryota</taxon>
        <taxon>Fungi</taxon>
        <taxon>Dikarya</taxon>
        <taxon>Ascomycota</taxon>
        <taxon>Pezizomycotina</taxon>
        <taxon>Sordariomycetes</taxon>
        <taxon>Hypocreomycetidae</taxon>
        <taxon>Hypocreales</taxon>
        <taxon>Bionectriaceae</taxon>
        <taxon>Clonostachys</taxon>
    </lineage>
</organism>
<dbReference type="InterPro" id="IPR036864">
    <property type="entry name" value="Zn2-C6_fun-type_DNA-bd_sf"/>
</dbReference>
<evidence type="ECO:0000256" key="3">
    <source>
        <dbReference type="ARBA" id="ARBA00023015"/>
    </source>
</evidence>
<dbReference type="GO" id="GO:0006351">
    <property type="term" value="P:DNA-templated transcription"/>
    <property type="evidence" value="ECO:0007669"/>
    <property type="project" value="InterPro"/>
</dbReference>
<dbReference type="EMBL" id="CABFOC020000002">
    <property type="protein sequence ID" value="CAH0038971.1"/>
    <property type="molecule type" value="Genomic_DNA"/>
</dbReference>
<keyword evidence="4" id="KW-0804">Transcription</keyword>
<dbReference type="GO" id="GO:0005634">
    <property type="term" value="C:nucleus"/>
    <property type="evidence" value="ECO:0007669"/>
    <property type="project" value="UniProtKB-SubCell"/>
</dbReference>
<feature type="region of interest" description="Disordered" evidence="6">
    <location>
        <begin position="109"/>
        <end position="130"/>
    </location>
</feature>
<gene>
    <name evidence="8" type="ORF">CSOL1703_00003404</name>
</gene>
<evidence type="ECO:0000256" key="4">
    <source>
        <dbReference type="ARBA" id="ARBA00023163"/>
    </source>
</evidence>
<proteinExistence type="predicted"/>
<keyword evidence="2" id="KW-0479">Metal-binding</keyword>
<keyword evidence="5" id="KW-0539">Nucleus</keyword>
<feature type="compositionally biased region" description="Low complexity" evidence="6">
    <location>
        <begin position="109"/>
        <end position="123"/>
    </location>
</feature>
<accession>A0A9N9W0C2</accession>
<dbReference type="SUPFAM" id="SSF57701">
    <property type="entry name" value="Zn2/Cys6 DNA-binding domain"/>
    <property type="match status" value="1"/>
</dbReference>
<comment type="subcellular location">
    <subcellularLocation>
        <location evidence="1">Nucleus</location>
    </subcellularLocation>
</comment>
<comment type="caution">
    <text evidence="8">The sequence shown here is derived from an EMBL/GenBank/DDBJ whole genome shotgun (WGS) entry which is preliminary data.</text>
</comment>
<evidence type="ECO:0000313" key="8">
    <source>
        <dbReference type="EMBL" id="CAH0038971.1"/>
    </source>
</evidence>
<dbReference type="InterPro" id="IPR001138">
    <property type="entry name" value="Zn2Cys6_DnaBD"/>
</dbReference>
<feature type="domain" description="Zn(2)-C6 fungal-type" evidence="7">
    <location>
        <begin position="58"/>
        <end position="92"/>
    </location>
</feature>
<feature type="region of interest" description="Disordered" evidence="6">
    <location>
        <begin position="499"/>
        <end position="527"/>
    </location>
</feature>
<evidence type="ECO:0000313" key="9">
    <source>
        <dbReference type="Proteomes" id="UP000775872"/>
    </source>
</evidence>
<dbReference type="InterPro" id="IPR007219">
    <property type="entry name" value="XnlR_reg_dom"/>
</dbReference>
<dbReference type="PROSITE" id="PS00463">
    <property type="entry name" value="ZN2_CY6_FUNGAL_1"/>
    <property type="match status" value="1"/>
</dbReference>
<evidence type="ECO:0000259" key="7">
    <source>
        <dbReference type="PROSITE" id="PS50048"/>
    </source>
</evidence>
<reference evidence="8" key="1">
    <citation type="submission" date="2021-10" db="EMBL/GenBank/DDBJ databases">
        <authorList>
            <person name="Piombo E."/>
        </authorList>
    </citation>
    <scope>NUCLEOTIDE SEQUENCE</scope>
</reference>
<feature type="region of interest" description="Disordered" evidence="6">
    <location>
        <begin position="1"/>
        <end position="54"/>
    </location>
</feature>
<dbReference type="PANTHER" id="PTHR47338">
    <property type="entry name" value="ZN(II)2CYS6 TRANSCRIPTION FACTOR (EUROFUNG)-RELATED"/>
    <property type="match status" value="1"/>
</dbReference>
<dbReference type="Proteomes" id="UP000775872">
    <property type="component" value="Unassembled WGS sequence"/>
</dbReference>
<dbReference type="GO" id="GO:0000981">
    <property type="term" value="F:DNA-binding transcription factor activity, RNA polymerase II-specific"/>
    <property type="evidence" value="ECO:0007669"/>
    <property type="project" value="InterPro"/>
</dbReference>
<dbReference type="AlphaFoldDB" id="A0A9N9W0C2"/>
<dbReference type="OrthoDB" id="2399539at2759"/>
<sequence>MNPNYLYHQAPQSQLSQFQYGAPGPPPAPTQSIPPPRTPLRPIPQSPPQPVKRRSAVACKRCRRLRSRCVHEKANPPCEACRDAGRSNECEFPLRGQKDTDRAFRRRPFAATTSQKQPGTAQGTAGGTGTVNFTPPIAPAAHMYANPEQQRTPAGPSIEVSLGLPTPQMDRVDVLPPPEEVLEGCNVFVTSYFQLGFIPKTIFLESLKQDPNSASRFLLACILSISARFTPSLVRRYGNPANATDHFLEAARAMVPSEMYRPSLERIQAFFLLAISQWGNGNREKSNIDMGIAVRMASILKLHCEETYYVEPNSTTDQIIRSESARRVFWMIQSQENLHSGYLTPASLPLETITTLLPCNEGDFAFGTIPAERAALSGTPPALTDPNLVYSSSRCLFATLIQVHGLWGSVARRARRSDQVMSRLPPWDNQSEFQKRTIEMHNWEATLPAKHAFSVANLRGWKGESLHLAYLSVTMVLRLSNIVIRRIYLEDMLAELSPSDGNQPLEPETPTMGNANDGRRSSLGSSPLSKRAQHYMAPTFGGSPPGFWGSTSDTLFENVWGLHEQIDAYFNMRSPSEGFPQILVFCVYMCSSLSSHLMRYPALCPRIAANGLAEKMAERSLEVLTELHAAWPTSSKWQRGLQHIVTPRQNMSPCTDVETPQQHPLITTPGTMNSDVNRTPVPPMLQALPPEHFQQQGPGAGYQTSVQDPRPDGMLGELFNALPPANQLFRLGKVPTNSPPNELLEMEIEAFIQGDFHGGPIEGWLDGPNWLGDDRRQDCL</sequence>
<dbReference type="CDD" id="cd12148">
    <property type="entry name" value="fungal_TF_MHR"/>
    <property type="match status" value="1"/>
</dbReference>
<dbReference type="Pfam" id="PF04082">
    <property type="entry name" value="Fungal_trans"/>
    <property type="match status" value="1"/>
</dbReference>
<dbReference type="InterPro" id="IPR050815">
    <property type="entry name" value="TF_fung"/>
</dbReference>
<protein>
    <recommendedName>
        <fullName evidence="7">Zn(2)-C6 fungal-type domain-containing protein</fullName>
    </recommendedName>
</protein>
<evidence type="ECO:0000256" key="1">
    <source>
        <dbReference type="ARBA" id="ARBA00004123"/>
    </source>
</evidence>
<dbReference type="PANTHER" id="PTHR47338:SF5">
    <property type="entry name" value="ZN(II)2CYS6 TRANSCRIPTION FACTOR (EUROFUNG)"/>
    <property type="match status" value="1"/>
</dbReference>